<sequence length="46" mass="4914">MTHLLAAAWLCVLSVRPAAAQNFLEGVVSLNLTMTKEETCIASHTA</sequence>
<evidence type="ECO:0000256" key="1">
    <source>
        <dbReference type="SAM" id="SignalP"/>
    </source>
</evidence>
<protein>
    <submittedName>
        <fullName evidence="2">Uncharacterized protein</fullName>
    </submittedName>
</protein>
<feature type="chain" id="PRO_5028853239" evidence="1">
    <location>
        <begin position="21"/>
        <end position="46"/>
    </location>
</feature>
<dbReference type="Proteomes" id="UP000515291">
    <property type="component" value="Chromosome"/>
</dbReference>
<name>A0A7G6U139_9BRAD</name>
<accession>A0A7G6U139</accession>
<dbReference type="RefSeq" id="WP_175500496.1">
    <property type="nucleotide sequence ID" value="NZ_CP050292.1"/>
</dbReference>
<feature type="signal peptide" evidence="1">
    <location>
        <begin position="1"/>
        <end position="20"/>
    </location>
</feature>
<proteinExistence type="predicted"/>
<reference evidence="3" key="1">
    <citation type="journal article" date="2020" name="Mol. Plant Microbe">
        <title>Rhizobial microsymbionts of the narrowly endemic Oxytropis species growing in Kamchatka are characterized by significant genetic diversity and possess a set of genes that are associated with T3SS and T6SS secretion systems and can affect the development of symbiosis.</title>
        <authorList>
            <person name="Safronova V."/>
            <person name="Guro P."/>
            <person name="Sazanova A."/>
            <person name="Kuznetsova I."/>
            <person name="Belimov A."/>
            <person name="Yakubov V."/>
            <person name="Chirak E."/>
            <person name="Afonin A."/>
            <person name="Gogolev Y."/>
            <person name="Andronov E."/>
            <person name="Tikhonovich I."/>
        </authorList>
    </citation>
    <scope>NUCLEOTIDE SEQUENCE [LARGE SCALE GENOMIC DNA]</scope>
    <source>
        <strain evidence="3">581</strain>
    </source>
</reference>
<dbReference type="AlphaFoldDB" id="A0A7G6U139"/>
<gene>
    <name evidence="2" type="ORF">HB776_16875</name>
</gene>
<organism evidence="2 3">
    <name type="scientific">Tardiphaga robiniae</name>
    <dbReference type="NCBI Taxonomy" id="943830"/>
    <lineage>
        <taxon>Bacteria</taxon>
        <taxon>Pseudomonadati</taxon>
        <taxon>Pseudomonadota</taxon>
        <taxon>Alphaproteobacteria</taxon>
        <taxon>Hyphomicrobiales</taxon>
        <taxon>Nitrobacteraceae</taxon>
        <taxon>Tardiphaga</taxon>
    </lineage>
</organism>
<dbReference type="KEGG" id="trb:HB776_16875"/>
<keyword evidence="1" id="KW-0732">Signal</keyword>
<evidence type="ECO:0000313" key="2">
    <source>
        <dbReference type="EMBL" id="QND72721.1"/>
    </source>
</evidence>
<dbReference type="EMBL" id="CP050292">
    <property type="protein sequence ID" value="QND72721.1"/>
    <property type="molecule type" value="Genomic_DNA"/>
</dbReference>
<evidence type="ECO:0000313" key="3">
    <source>
        <dbReference type="Proteomes" id="UP000515291"/>
    </source>
</evidence>